<evidence type="ECO:0000313" key="2">
    <source>
        <dbReference type="Proteomes" id="UP001287356"/>
    </source>
</evidence>
<accession>A0AAE0TWV5</accession>
<comment type="caution">
    <text evidence="1">The sequence shown here is derived from an EMBL/GenBank/DDBJ whole genome shotgun (WGS) entry which is preliminary data.</text>
</comment>
<dbReference type="AlphaFoldDB" id="A0AAE0TWV5"/>
<sequence length="143" mass="16225">MEEICEVLLERPPSDNTAPLEEIIINLSISQLSETITSYRYPNRYQTVASRNFPQLKLALETQAAALADCLRNPRTVRIISHELPSLEVYAFDAIMGKRIRLENNVEWDGDGELVDEVVDEDEDESESDLFDGDSLVAPEIVW</sequence>
<gene>
    <name evidence="1" type="ORF">B0T24DRAFT_14223</name>
</gene>
<proteinExistence type="predicted"/>
<dbReference type="Proteomes" id="UP001287356">
    <property type="component" value="Unassembled WGS sequence"/>
</dbReference>
<organism evidence="1 2">
    <name type="scientific">Lasiosphaeria ovina</name>
    <dbReference type="NCBI Taxonomy" id="92902"/>
    <lineage>
        <taxon>Eukaryota</taxon>
        <taxon>Fungi</taxon>
        <taxon>Dikarya</taxon>
        <taxon>Ascomycota</taxon>
        <taxon>Pezizomycotina</taxon>
        <taxon>Sordariomycetes</taxon>
        <taxon>Sordariomycetidae</taxon>
        <taxon>Sordariales</taxon>
        <taxon>Lasiosphaeriaceae</taxon>
        <taxon>Lasiosphaeria</taxon>
    </lineage>
</organism>
<evidence type="ECO:0000313" key="1">
    <source>
        <dbReference type="EMBL" id="KAK3382446.1"/>
    </source>
</evidence>
<protein>
    <submittedName>
        <fullName evidence="1">Uncharacterized protein</fullName>
    </submittedName>
</protein>
<reference evidence="1" key="2">
    <citation type="submission" date="2023-06" db="EMBL/GenBank/DDBJ databases">
        <authorList>
            <consortium name="Lawrence Berkeley National Laboratory"/>
            <person name="Haridas S."/>
            <person name="Hensen N."/>
            <person name="Bonometti L."/>
            <person name="Westerberg I."/>
            <person name="Brannstrom I.O."/>
            <person name="Guillou S."/>
            <person name="Cros-Aarteil S."/>
            <person name="Calhoun S."/>
            <person name="Kuo A."/>
            <person name="Mondo S."/>
            <person name="Pangilinan J."/>
            <person name="Riley R."/>
            <person name="Labutti K."/>
            <person name="Andreopoulos B."/>
            <person name="Lipzen A."/>
            <person name="Chen C."/>
            <person name="Yanf M."/>
            <person name="Daum C."/>
            <person name="Ng V."/>
            <person name="Clum A."/>
            <person name="Steindorff A."/>
            <person name="Ohm R."/>
            <person name="Martin F."/>
            <person name="Silar P."/>
            <person name="Natvig D."/>
            <person name="Lalanne C."/>
            <person name="Gautier V."/>
            <person name="Ament-Velasquez S.L."/>
            <person name="Kruys A."/>
            <person name="Hutchinson M.I."/>
            <person name="Powell A.J."/>
            <person name="Barry K."/>
            <person name="Miller A.N."/>
            <person name="Grigoriev I.V."/>
            <person name="Debuchy R."/>
            <person name="Gladieux P."/>
            <person name="Thoren M.H."/>
            <person name="Johannesson H."/>
        </authorList>
    </citation>
    <scope>NUCLEOTIDE SEQUENCE</scope>
    <source>
        <strain evidence="1">CBS 958.72</strain>
    </source>
</reference>
<name>A0AAE0TWV5_9PEZI</name>
<dbReference type="EMBL" id="JAULSN010000001">
    <property type="protein sequence ID" value="KAK3382446.1"/>
    <property type="molecule type" value="Genomic_DNA"/>
</dbReference>
<keyword evidence="2" id="KW-1185">Reference proteome</keyword>
<reference evidence="1" key="1">
    <citation type="journal article" date="2023" name="Mol. Phylogenet. Evol.">
        <title>Genome-scale phylogeny and comparative genomics of the fungal order Sordariales.</title>
        <authorList>
            <person name="Hensen N."/>
            <person name="Bonometti L."/>
            <person name="Westerberg I."/>
            <person name="Brannstrom I.O."/>
            <person name="Guillou S."/>
            <person name="Cros-Aarteil S."/>
            <person name="Calhoun S."/>
            <person name="Haridas S."/>
            <person name="Kuo A."/>
            <person name="Mondo S."/>
            <person name="Pangilinan J."/>
            <person name="Riley R."/>
            <person name="LaButti K."/>
            <person name="Andreopoulos B."/>
            <person name="Lipzen A."/>
            <person name="Chen C."/>
            <person name="Yan M."/>
            <person name="Daum C."/>
            <person name="Ng V."/>
            <person name="Clum A."/>
            <person name="Steindorff A."/>
            <person name="Ohm R.A."/>
            <person name="Martin F."/>
            <person name="Silar P."/>
            <person name="Natvig D.O."/>
            <person name="Lalanne C."/>
            <person name="Gautier V."/>
            <person name="Ament-Velasquez S.L."/>
            <person name="Kruys A."/>
            <person name="Hutchinson M.I."/>
            <person name="Powell A.J."/>
            <person name="Barry K."/>
            <person name="Miller A.N."/>
            <person name="Grigoriev I.V."/>
            <person name="Debuchy R."/>
            <person name="Gladieux P."/>
            <person name="Hiltunen Thoren M."/>
            <person name="Johannesson H."/>
        </authorList>
    </citation>
    <scope>NUCLEOTIDE SEQUENCE</scope>
    <source>
        <strain evidence="1">CBS 958.72</strain>
    </source>
</reference>